<keyword evidence="5" id="KW-0687">Ribonucleoprotein</keyword>
<dbReference type="PANTHER" id="PTHR43792:SF8">
    <property type="entry name" value="[RIBOSOMAL PROTEIN US5]-ALANINE N-ACETYLTRANSFERASE"/>
    <property type="match status" value="1"/>
</dbReference>
<dbReference type="GO" id="GO:0008999">
    <property type="term" value="F:protein-N-terminal-alanine acetyltransferase activity"/>
    <property type="evidence" value="ECO:0007669"/>
    <property type="project" value="TreeGrafter"/>
</dbReference>
<dbReference type="InterPro" id="IPR016181">
    <property type="entry name" value="Acyl_CoA_acyltransferase"/>
</dbReference>
<dbReference type="InterPro" id="IPR051531">
    <property type="entry name" value="N-acetyltransferase"/>
</dbReference>
<dbReference type="SUPFAM" id="SSF55729">
    <property type="entry name" value="Acyl-CoA N-acyltransferases (Nat)"/>
    <property type="match status" value="1"/>
</dbReference>
<dbReference type="EMBL" id="QBMN01000105">
    <property type="protein sequence ID" value="PZO38382.1"/>
    <property type="molecule type" value="Genomic_DNA"/>
</dbReference>
<dbReference type="Pfam" id="PF13302">
    <property type="entry name" value="Acetyltransf_3"/>
    <property type="match status" value="1"/>
</dbReference>
<gene>
    <name evidence="5" type="ORF">DCF17_14730</name>
</gene>
<protein>
    <submittedName>
        <fullName evidence="5">30S ribosomal protein S5 alanine N-acetyltransferase</fullName>
    </submittedName>
</protein>
<keyword evidence="1 5" id="KW-0808">Transferase</keyword>
<dbReference type="AlphaFoldDB" id="A0A2W4W1G9"/>
<reference evidence="5 6" key="2">
    <citation type="submission" date="2018-06" db="EMBL/GenBank/DDBJ databases">
        <title>Metagenomic assembly of (sub)arctic Cyanobacteria and their associated microbiome from non-axenic cultures.</title>
        <authorList>
            <person name="Baurain D."/>
        </authorList>
    </citation>
    <scope>NUCLEOTIDE SEQUENCE [LARGE SCALE GENOMIC DNA]</scope>
    <source>
        <strain evidence="5">ULC041bin1</strain>
    </source>
</reference>
<organism evidence="5 6">
    <name type="scientific">Shackletoniella antarctica</name>
    <dbReference type="NCBI Taxonomy" id="268115"/>
    <lineage>
        <taxon>Bacteria</taxon>
        <taxon>Bacillati</taxon>
        <taxon>Cyanobacteriota</taxon>
        <taxon>Cyanophyceae</taxon>
        <taxon>Oculatellales</taxon>
        <taxon>Oculatellaceae</taxon>
        <taxon>Shackletoniella</taxon>
    </lineage>
</organism>
<name>A0A2W4W1G9_9CYAN</name>
<dbReference type="Gene3D" id="3.40.630.30">
    <property type="match status" value="1"/>
</dbReference>
<proteinExistence type="inferred from homology"/>
<dbReference type="PROSITE" id="PS51186">
    <property type="entry name" value="GNAT"/>
    <property type="match status" value="1"/>
</dbReference>
<dbReference type="GO" id="GO:0005840">
    <property type="term" value="C:ribosome"/>
    <property type="evidence" value="ECO:0007669"/>
    <property type="project" value="UniProtKB-KW"/>
</dbReference>
<evidence type="ECO:0000313" key="5">
    <source>
        <dbReference type="EMBL" id="PZO38382.1"/>
    </source>
</evidence>
<dbReference type="GO" id="GO:0005737">
    <property type="term" value="C:cytoplasm"/>
    <property type="evidence" value="ECO:0007669"/>
    <property type="project" value="TreeGrafter"/>
</dbReference>
<keyword evidence="2" id="KW-0012">Acyltransferase</keyword>
<accession>A0A2W4W1G9</accession>
<evidence type="ECO:0000256" key="2">
    <source>
        <dbReference type="ARBA" id="ARBA00023315"/>
    </source>
</evidence>
<feature type="domain" description="N-acetyltransferase" evidence="4">
    <location>
        <begin position="27"/>
        <end position="184"/>
    </location>
</feature>
<evidence type="ECO:0000313" key="6">
    <source>
        <dbReference type="Proteomes" id="UP000249081"/>
    </source>
</evidence>
<sequence>MVTRRPELKTQRLILRLGTNDDIAAILHYYRVNRAYLEPFEPQRPESFYTRDFWKNVLASRATDFHTGYAVKLLMFLQAEPGQVIGTINLNTLVRGALHGATLGYGLSAQHQGQGYMTEAGQRLIAYAFDDLNLHRLMANYMPHNQRSANVLKRLGFAIEGIARDYLFINGQWQDHVLTSLVNPSWQMPEP</sequence>
<evidence type="ECO:0000256" key="1">
    <source>
        <dbReference type="ARBA" id="ARBA00022679"/>
    </source>
</evidence>
<keyword evidence="5" id="KW-0689">Ribosomal protein</keyword>
<comment type="caution">
    <text evidence="5">The sequence shown here is derived from an EMBL/GenBank/DDBJ whole genome shotgun (WGS) entry which is preliminary data.</text>
</comment>
<reference evidence="6" key="1">
    <citation type="submission" date="2018-04" db="EMBL/GenBank/DDBJ databases">
        <authorList>
            <person name="Cornet L."/>
        </authorList>
    </citation>
    <scope>NUCLEOTIDE SEQUENCE [LARGE SCALE GENOMIC DNA]</scope>
</reference>
<dbReference type="Proteomes" id="UP000249081">
    <property type="component" value="Unassembled WGS sequence"/>
</dbReference>
<evidence type="ECO:0000259" key="4">
    <source>
        <dbReference type="PROSITE" id="PS51186"/>
    </source>
</evidence>
<comment type="similarity">
    <text evidence="3">Belongs to the acetyltransferase family. RimJ subfamily.</text>
</comment>
<evidence type="ECO:0000256" key="3">
    <source>
        <dbReference type="ARBA" id="ARBA00038502"/>
    </source>
</evidence>
<dbReference type="PANTHER" id="PTHR43792">
    <property type="entry name" value="GNAT FAMILY, PUTATIVE (AFU_ORTHOLOGUE AFUA_3G00765)-RELATED-RELATED"/>
    <property type="match status" value="1"/>
</dbReference>
<dbReference type="FunFam" id="3.40.630.30:FF:000005">
    <property type="entry name" value="Ribosomal protein alanine acetyltransferase"/>
    <property type="match status" value="1"/>
</dbReference>
<dbReference type="InterPro" id="IPR000182">
    <property type="entry name" value="GNAT_dom"/>
</dbReference>